<feature type="signal peptide" evidence="2">
    <location>
        <begin position="1"/>
        <end position="19"/>
    </location>
</feature>
<feature type="domain" description="Nose resistant-to-fluoxetine protein N-terminal" evidence="4">
    <location>
        <begin position="21"/>
        <end position="152"/>
    </location>
</feature>
<protein>
    <recommendedName>
        <fullName evidence="7">Nose resistant-to-fluoxetine protein N-terminal domain-containing protein</fullName>
    </recommendedName>
</protein>
<feature type="domain" description="Acyltransferase 3" evidence="3">
    <location>
        <begin position="260"/>
        <end position="641"/>
    </location>
</feature>
<evidence type="ECO:0000259" key="3">
    <source>
        <dbReference type="Pfam" id="PF01757"/>
    </source>
</evidence>
<keyword evidence="6" id="KW-1185">Reference proteome</keyword>
<evidence type="ECO:0000313" key="6">
    <source>
        <dbReference type="Proteomes" id="UP000494165"/>
    </source>
</evidence>
<feature type="transmembrane region" description="Helical" evidence="1">
    <location>
        <begin position="347"/>
        <end position="367"/>
    </location>
</feature>
<feature type="transmembrane region" description="Helical" evidence="1">
    <location>
        <begin position="514"/>
        <end position="536"/>
    </location>
</feature>
<keyword evidence="2" id="KW-0732">Signal</keyword>
<evidence type="ECO:0008006" key="7">
    <source>
        <dbReference type="Google" id="ProtNLM"/>
    </source>
</evidence>
<evidence type="ECO:0000256" key="2">
    <source>
        <dbReference type="SAM" id="SignalP"/>
    </source>
</evidence>
<sequence length="677" mass="76646">MGIWTGIVFCLIFASYTNADCDADVDDYINGLSGVDPSKLQLWSLEMFDSSTKFMADGYMELTFLYQLANFDQCVAINGPAGTNGGPPRFTGQYCQFGLGLQLPPANTNFTRSIQFQQNVQRMTNFRTGRTMTEPLVLPTLWGVCVPSSCGLEGAKRVADFNMQFFATSYGLIANTTMWEDTCYHENDGSYVIDAASWCFIAFVTILICLICVSTLLELRHPTHQFSGWKTIFNAFSLKQTLFNDLLRLPKAHVPGHLGCLHGMRTLSMMWIVLCHTYSIAGGLPVQNFASYGEKFSHQWFMAPILNGYMAVDTFFLLSGLLTVYIPMMDLAKGRKFNVFKYYLYRYLRISIPLAVAIWFMSTVSIYSGKGPLWFVSFRYALGICQEYWWANLLYISNYFFEYCMGHTWYLCVDMQLALLAPLIIYPLMKWPRVGLGAICILTLGSIAAIFAVTYTENLPWTMVFLGVESDVIDRYWDILYENTPMRASPYLIGMALGYVLSKKTRVSLPRWSVALGWLVSTALALSVVFLVLIPYSEGFVQNALEAAFYSSLHKPAWAISLSWIIWACVNGYGGIVDKILSWKYFVPASKLTFCCYLTHLLAMNVYAGLRRTPYFVSHFENMHLLGSFIILTFPYTIILYLVVEAPSMNLMRLAFKKQKSADPASSRIEKILGKKA</sequence>
<evidence type="ECO:0000256" key="1">
    <source>
        <dbReference type="SAM" id="Phobius"/>
    </source>
</evidence>
<feature type="transmembrane region" description="Helical" evidence="1">
    <location>
        <begin position="436"/>
        <end position="455"/>
    </location>
</feature>
<dbReference type="InterPro" id="IPR006621">
    <property type="entry name" value="Nose-resist-to-fluoxetine_N"/>
</dbReference>
<feature type="transmembrane region" description="Helical" evidence="1">
    <location>
        <begin position="306"/>
        <end position="326"/>
    </location>
</feature>
<dbReference type="PANTHER" id="PTHR11161">
    <property type="entry name" value="O-ACYLTRANSFERASE"/>
    <property type="match status" value="1"/>
</dbReference>
<reference evidence="5 6" key="1">
    <citation type="submission" date="2020-04" db="EMBL/GenBank/DDBJ databases">
        <authorList>
            <person name="Alioto T."/>
            <person name="Alioto T."/>
            <person name="Gomez Garrido J."/>
        </authorList>
    </citation>
    <scope>NUCLEOTIDE SEQUENCE [LARGE SCALE GENOMIC DNA]</scope>
</reference>
<evidence type="ECO:0000259" key="4">
    <source>
        <dbReference type="Pfam" id="PF20146"/>
    </source>
</evidence>
<evidence type="ECO:0000313" key="5">
    <source>
        <dbReference type="EMBL" id="CAB3360260.1"/>
    </source>
</evidence>
<dbReference type="InterPro" id="IPR002656">
    <property type="entry name" value="Acyl_transf_3_dom"/>
</dbReference>
<name>A0A8S1BX88_9INSE</name>
<keyword evidence="1" id="KW-0472">Membrane</keyword>
<keyword evidence="1" id="KW-1133">Transmembrane helix</keyword>
<feature type="transmembrane region" description="Helical" evidence="1">
    <location>
        <begin position="267"/>
        <end position="286"/>
    </location>
</feature>
<feature type="transmembrane region" description="Helical" evidence="1">
    <location>
        <begin position="484"/>
        <end position="502"/>
    </location>
</feature>
<dbReference type="Proteomes" id="UP000494165">
    <property type="component" value="Unassembled WGS sequence"/>
</dbReference>
<proteinExistence type="predicted"/>
<organism evidence="5 6">
    <name type="scientific">Cloeon dipterum</name>
    <dbReference type="NCBI Taxonomy" id="197152"/>
    <lineage>
        <taxon>Eukaryota</taxon>
        <taxon>Metazoa</taxon>
        <taxon>Ecdysozoa</taxon>
        <taxon>Arthropoda</taxon>
        <taxon>Hexapoda</taxon>
        <taxon>Insecta</taxon>
        <taxon>Pterygota</taxon>
        <taxon>Palaeoptera</taxon>
        <taxon>Ephemeroptera</taxon>
        <taxon>Pisciforma</taxon>
        <taxon>Baetidae</taxon>
        <taxon>Cloeon</taxon>
    </lineage>
</organism>
<keyword evidence="1" id="KW-0812">Transmembrane</keyword>
<dbReference type="OrthoDB" id="118951at2759"/>
<gene>
    <name evidence="5" type="ORF">CLODIP_2_CD08742</name>
</gene>
<dbReference type="AlphaFoldDB" id="A0A8S1BX88"/>
<feature type="transmembrane region" description="Helical" evidence="1">
    <location>
        <begin position="623"/>
        <end position="644"/>
    </location>
</feature>
<feature type="transmembrane region" description="Helical" evidence="1">
    <location>
        <begin position="408"/>
        <end position="429"/>
    </location>
</feature>
<feature type="transmembrane region" description="Helical" evidence="1">
    <location>
        <begin position="556"/>
        <end position="573"/>
    </location>
</feature>
<feature type="transmembrane region" description="Helical" evidence="1">
    <location>
        <begin position="585"/>
        <end position="603"/>
    </location>
</feature>
<dbReference type="EMBL" id="CADEPI010000003">
    <property type="protein sequence ID" value="CAB3360260.1"/>
    <property type="molecule type" value="Genomic_DNA"/>
</dbReference>
<accession>A0A8S1BX88</accession>
<dbReference type="Pfam" id="PF20146">
    <property type="entry name" value="NRF"/>
    <property type="match status" value="1"/>
</dbReference>
<dbReference type="PANTHER" id="PTHR11161:SF71">
    <property type="entry name" value="NOSE RESISTANT-TO-FLUOXETINE PROTEIN N-TERMINAL DOMAIN-CONTAINING PROTEIN"/>
    <property type="match status" value="1"/>
</dbReference>
<feature type="transmembrane region" description="Helical" evidence="1">
    <location>
        <begin position="195"/>
        <end position="217"/>
    </location>
</feature>
<comment type="caution">
    <text evidence="5">The sequence shown here is derived from an EMBL/GenBank/DDBJ whole genome shotgun (WGS) entry which is preliminary data.</text>
</comment>
<dbReference type="GO" id="GO:0016747">
    <property type="term" value="F:acyltransferase activity, transferring groups other than amino-acyl groups"/>
    <property type="evidence" value="ECO:0007669"/>
    <property type="project" value="InterPro"/>
</dbReference>
<dbReference type="Pfam" id="PF01757">
    <property type="entry name" value="Acyl_transf_3"/>
    <property type="match status" value="1"/>
</dbReference>
<dbReference type="InterPro" id="IPR052728">
    <property type="entry name" value="O2_lipid_transport_reg"/>
</dbReference>
<feature type="chain" id="PRO_5035778713" description="Nose resistant-to-fluoxetine protein N-terminal domain-containing protein" evidence="2">
    <location>
        <begin position="20"/>
        <end position="677"/>
    </location>
</feature>